<dbReference type="SUPFAM" id="SSF48024">
    <property type="entry name" value="N-terminal domain of DnaB helicase"/>
    <property type="match status" value="1"/>
</dbReference>
<evidence type="ECO:0000256" key="9">
    <source>
        <dbReference type="ARBA" id="ARBA00023235"/>
    </source>
</evidence>
<proteinExistence type="inferred from homology"/>
<comment type="caution">
    <text evidence="14">The sequence shown here is derived from an EMBL/GenBank/DDBJ whole genome shotgun (WGS) entry which is preliminary data.</text>
</comment>
<dbReference type="GO" id="GO:0043139">
    <property type="term" value="F:5'-3' DNA helicase activity"/>
    <property type="evidence" value="ECO:0007669"/>
    <property type="project" value="UniProtKB-EC"/>
</dbReference>
<keyword evidence="7 12" id="KW-0067">ATP-binding</keyword>
<keyword evidence="3 12" id="KW-0235">DNA replication</keyword>
<dbReference type="PANTHER" id="PTHR30153:SF2">
    <property type="entry name" value="REPLICATIVE DNA HELICASE"/>
    <property type="match status" value="1"/>
</dbReference>
<sequence length="455" mass="50326">MVDNLQDRTPPQNVEAEQAVLGAVFLQPEALITASEILMPDDFYRQAHQHIFQAMLELSDQGKAVDVVTIYEALASTGKIEDVGGLPYLTELSGAVPTAANLEYYAHIVEDKALLRRLIRTATQIATDSYAREDEVETLMDEAEKNILEVSSRKNVGAFKNIKDVLVKTYDDIEILHNRKGDITGIPSGFSALDHMTAGFQRNDLIIVAARPSVGKTAFALNIAQNVATKTDENVAIFSLEMGAEQLVMRMLCAEGNINAQNLRTGSLTADDWQKLTIAMGTLSNSGIYIDDSPGVRVNEIRSKCRRLQQEAGLGMIVIDYLQLISGSGRNGGENRQQEVSEISRSLKALARELKIPVIALSQLSRSVESRQDKRPMMSDIRESGSIEQDADIVAFLYRDDYYDHESENDGTIEIIIAKQRNGPVGTVQLAFVKEYNKFVNLEVRYDDSQVPHGA</sequence>
<comment type="similarity">
    <text evidence="1 12">Belongs to the helicase family. DnaB subfamily.</text>
</comment>
<keyword evidence="9" id="KW-0413">Isomerase</keyword>
<keyword evidence="8 12" id="KW-0238">DNA-binding</keyword>
<dbReference type="GO" id="GO:0006269">
    <property type="term" value="P:DNA replication, synthesis of primer"/>
    <property type="evidence" value="ECO:0007669"/>
    <property type="project" value="UniProtKB-UniRule"/>
</dbReference>
<evidence type="ECO:0000259" key="13">
    <source>
        <dbReference type="PROSITE" id="PS51199"/>
    </source>
</evidence>
<dbReference type="CDD" id="cd00984">
    <property type="entry name" value="DnaB_C"/>
    <property type="match status" value="1"/>
</dbReference>
<keyword evidence="4 12" id="KW-0547">Nucleotide-binding</keyword>
<dbReference type="GO" id="GO:0042802">
    <property type="term" value="F:identical protein binding"/>
    <property type="evidence" value="ECO:0007669"/>
    <property type="project" value="UniProtKB-ARBA"/>
</dbReference>
<dbReference type="Proteomes" id="UP000569903">
    <property type="component" value="Unassembled WGS sequence"/>
</dbReference>
<reference evidence="14 15" key="1">
    <citation type="submission" date="2020-03" db="EMBL/GenBank/DDBJ databases">
        <title>Soil Listeria distribution.</title>
        <authorList>
            <person name="Liao J."/>
            <person name="Wiedmann M."/>
        </authorList>
    </citation>
    <scope>NUCLEOTIDE SEQUENCE [LARGE SCALE GENOMIC DNA]</scope>
    <source>
        <strain evidence="14 15">FSL L7-1614</strain>
    </source>
</reference>
<evidence type="ECO:0000256" key="7">
    <source>
        <dbReference type="ARBA" id="ARBA00022840"/>
    </source>
</evidence>
<dbReference type="FunFam" id="3.40.50.300:FF:000076">
    <property type="entry name" value="Replicative DNA helicase"/>
    <property type="match status" value="1"/>
</dbReference>
<gene>
    <name evidence="14" type="primary">dnaB</name>
    <name evidence="14" type="ORF">HB850_15450</name>
</gene>
<dbReference type="AlphaFoldDB" id="A0A841Z061"/>
<dbReference type="EC" id="5.6.2.3" evidence="11 12"/>
<dbReference type="GO" id="GO:1990077">
    <property type="term" value="C:primosome complex"/>
    <property type="evidence" value="ECO:0007669"/>
    <property type="project" value="UniProtKB-UniRule"/>
</dbReference>
<dbReference type="NCBIfam" id="TIGR00665">
    <property type="entry name" value="DnaB"/>
    <property type="match status" value="1"/>
</dbReference>
<dbReference type="FunFam" id="1.10.860.10:FF:000001">
    <property type="entry name" value="Replicative DNA helicase"/>
    <property type="match status" value="1"/>
</dbReference>
<keyword evidence="5 12" id="KW-0378">Hydrolase</keyword>
<evidence type="ECO:0000256" key="3">
    <source>
        <dbReference type="ARBA" id="ARBA00022705"/>
    </source>
</evidence>
<dbReference type="Pfam" id="PF03796">
    <property type="entry name" value="DnaB_C"/>
    <property type="match status" value="1"/>
</dbReference>
<dbReference type="GO" id="GO:0005524">
    <property type="term" value="F:ATP binding"/>
    <property type="evidence" value="ECO:0007669"/>
    <property type="project" value="UniProtKB-UniRule"/>
</dbReference>
<keyword evidence="2 12" id="KW-0639">Primosome</keyword>
<dbReference type="NCBIfam" id="NF004384">
    <property type="entry name" value="PRK05748.1"/>
    <property type="match status" value="1"/>
</dbReference>
<dbReference type="RefSeq" id="WP_185390290.1">
    <property type="nucleotide sequence ID" value="NZ_JAARQN010000020.1"/>
</dbReference>
<dbReference type="InterPro" id="IPR016136">
    <property type="entry name" value="DNA_helicase_N/primase_C"/>
</dbReference>
<dbReference type="InterPro" id="IPR007692">
    <property type="entry name" value="DNA_helicase_DnaB"/>
</dbReference>
<name>A0A841Z061_9LIST</name>
<dbReference type="InterPro" id="IPR007694">
    <property type="entry name" value="DNA_helicase_DnaB-like_C"/>
</dbReference>
<dbReference type="InterPro" id="IPR027417">
    <property type="entry name" value="P-loop_NTPase"/>
</dbReference>
<dbReference type="GO" id="GO:0005829">
    <property type="term" value="C:cytosol"/>
    <property type="evidence" value="ECO:0007669"/>
    <property type="project" value="TreeGrafter"/>
</dbReference>
<protein>
    <recommendedName>
        <fullName evidence="11 12">Replicative DNA helicase</fullName>
        <ecNumber evidence="11 12">5.6.2.3</ecNumber>
    </recommendedName>
</protein>
<dbReference type="Pfam" id="PF00772">
    <property type="entry name" value="DnaB"/>
    <property type="match status" value="1"/>
</dbReference>
<evidence type="ECO:0000256" key="11">
    <source>
        <dbReference type="NCBIfam" id="TIGR00665"/>
    </source>
</evidence>
<evidence type="ECO:0000256" key="2">
    <source>
        <dbReference type="ARBA" id="ARBA00022515"/>
    </source>
</evidence>
<dbReference type="Gene3D" id="3.40.50.300">
    <property type="entry name" value="P-loop containing nucleotide triphosphate hydrolases"/>
    <property type="match status" value="1"/>
</dbReference>
<evidence type="ECO:0000256" key="4">
    <source>
        <dbReference type="ARBA" id="ARBA00022741"/>
    </source>
</evidence>
<dbReference type="PROSITE" id="PS51199">
    <property type="entry name" value="SF4_HELICASE"/>
    <property type="match status" value="1"/>
</dbReference>
<dbReference type="GO" id="GO:0003677">
    <property type="term" value="F:DNA binding"/>
    <property type="evidence" value="ECO:0007669"/>
    <property type="project" value="UniProtKB-UniRule"/>
</dbReference>
<keyword evidence="6 12" id="KW-0347">Helicase</keyword>
<dbReference type="InterPro" id="IPR036185">
    <property type="entry name" value="DNA_heli_DnaB-like_N_sf"/>
</dbReference>
<dbReference type="SUPFAM" id="SSF52540">
    <property type="entry name" value="P-loop containing nucleoside triphosphate hydrolases"/>
    <property type="match status" value="1"/>
</dbReference>
<evidence type="ECO:0000313" key="14">
    <source>
        <dbReference type="EMBL" id="MBC1459154.1"/>
    </source>
</evidence>
<evidence type="ECO:0000256" key="6">
    <source>
        <dbReference type="ARBA" id="ARBA00022806"/>
    </source>
</evidence>
<feature type="domain" description="SF4 helicase" evidence="13">
    <location>
        <begin position="179"/>
        <end position="446"/>
    </location>
</feature>
<dbReference type="PANTHER" id="PTHR30153">
    <property type="entry name" value="REPLICATIVE DNA HELICASE DNAB"/>
    <property type="match status" value="1"/>
</dbReference>
<dbReference type="GO" id="GO:0016787">
    <property type="term" value="F:hydrolase activity"/>
    <property type="evidence" value="ECO:0007669"/>
    <property type="project" value="UniProtKB-KW"/>
</dbReference>
<evidence type="ECO:0000256" key="10">
    <source>
        <dbReference type="ARBA" id="ARBA00048954"/>
    </source>
</evidence>
<evidence type="ECO:0000256" key="5">
    <source>
        <dbReference type="ARBA" id="ARBA00022801"/>
    </source>
</evidence>
<accession>A0A841Z061</accession>
<organism evidence="14 15">
    <name type="scientific">Listeria newyorkensis</name>
    <dbReference type="NCBI Taxonomy" id="1497681"/>
    <lineage>
        <taxon>Bacteria</taxon>
        <taxon>Bacillati</taxon>
        <taxon>Bacillota</taxon>
        <taxon>Bacilli</taxon>
        <taxon>Bacillales</taxon>
        <taxon>Listeriaceae</taxon>
        <taxon>Listeria</taxon>
    </lineage>
</organism>
<evidence type="ECO:0000256" key="12">
    <source>
        <dbReference type="RuleBase" id="RU362085"/>
    </source>
</evidence>
<evidence type="ECO:0000256" key="8">
    <source>
        <dbReference type="ARBA" id="ARBA00023125"/>
    </source>
</evidence>
<evidence type="ECO:0000313" key="15">
    <source>
        <dbReference type="Proteomes" id="UP000569903"/>
    </source>
</evidence>
<dbReference type="EMBL" id="JAARQN010000020">
    <property type="protein sequence ID" value="MBC1459154.1"/>
    <property type="molecule type" value="Genomic_DNA"/>
</dbReference>
<comment type="function">
    <text evidence="12">The main replicative DNA helicase, it participates in initiation and elongation during chromosome replication. Travels ahead of the DNA replisome, separating dsDNA into templates for DNA synthesis. A processive ATP-dependent 5'-3' DNA helicase it has DNA-dependent ATPase activity.</text>
</comment>
<dbReference type="Gene3D" id="1.10.860.10">
    <property type="entry name" value="DNAb Helicase, Chain A"/>
    <property type="match status" value="1"/>
</dbReference>
<dbReference type="InterPro" id="IPR007693">
    <property type="entry name" value="DNA_helicase_DnaB-like_N"/>
</dbReference>
<evidence type="ECO:0000256" key="1">
    <source>
        <dbReference type="ARBA" id="ARBA00008428"/>
    </source>
</evidence>
<comment type="catalytic activity">
    <reaction evidence="10 12">
        <text>ATP + H2O = ADP + phosphate + H(+)</text>
        <dbReference type="Rhea" id="RHEA:13065"/>
        <dbReference type="ChEBI" id="CHEBI:15377"/>
        <dbReference type="ChEBI" id="CHEBI:15378"/>
        <dbReference type="ChEBI" id="CHEBI:30616"/>
        <dbReference type="ChEBI" id="CHEBI:43474"/>
        <dbReference type="ChEBI" id="CHEBI:456216"/>
        <dbReference type="EC" id="5.6.2.3"/>
    </reaction>
</comment>